<keyword evidence="2" id="KW-0732">Signal</keyword>
<comment type="caution">
    <text evidence="4">The sequence shown here is derived from an EMBL/GenBank/DDBJ whole genome shotgun (WGS) entry which is preliminary data.</text>
</comment>
<dbReference type="EMBL" id="JAUUDS010000008">
    <property type="protein sequence ID" value="MDP1028303.1"/>
    <property type="molecule type" value="Genomic_DNA"/>
</dbReference>
<feature type="chain" id="PRO_5046588277" evidence="2">
    <location>
        <begin position="26"/>
        <end position="213"/>
    </location>
</feature>
<dbReference type="Proteomes" id="UP001230685">
    <property type="component" value="Unassembled WGS sequence"/>
</dbReference>
<evidence type="ECO:0000256" key="1">
    <source>
        <dbReference type="SAM" id="Phobius"/>
    </source>
</evidence>
<proteinExistence type="predicted"/>
<accession>A0ABT9ENB9</accession>
<name>A0ABT9ENB9_9SPHN</name>
<evidence type="ECO:0000313" key="5">
    <source>
        <dbReference type="Proteomes" id="UP001230685"/>
    </source>
</evidence>
<dbReference type="Pfam" id="PF07589">
    <property type="entry name" value="PEP-CTERM"/>
    <property type="match status" value="1"/>
</dbReference>
<evidence type="ECO:0000259" key="3">
    <source>
        <dbReference type="Pfam" id="PF07589"/>
    </source>
</evidence>
<dbReference type="RefSeq" id="WP_305174021.1">
    <property type="nucleotide sequence ID" value="NZ_JAUUDS010000008.1"/>
</dbReference>
<gene>
    <name evidence="4" type="ORF">Q5H91_13850</name>
</gene>
<reference evidence="4 5" key="1">
    <citation type="submission" date="2023-07" db="EMBL/GenBank/DDBJ databases">
        <authorList>
            <person name="Kim M.K."/>
        </authorList>
    </citation>
    <scope>NUCLEOTIDE SEQUENCE [LARGE SCALE GENOMIC DNA]</scope>
    <source>
        <strain evidence="4 5">KR1UV-12</strain>
    </source>
</reference>
<feature type="transmembrane region" description="Helical" evidence="1">
    <location>
        <begin position="186"/>
        <end position="203"/>
    </location>
</feature>
<keyword evidence="1" id="KW-0812">Transmembrane</keyword>
<evidence type="ECO:0000313" key="4">
    <source>
        <dbReference type="EMBL" id="MDP1028303.1"/>
    </source>
</evidence>
<protein>
    <submittedName>
        <fullName evidence="4">PEPxxWA-CTERM sorting domain-containing protein</fullName>
    </submittedName>
</protein>
<keyword evidence="1" id="KW-1133">Transmembrane helix</keyword>
<evidence type="ECO:0000256" key="2">
    <source>
        <dbReference type="SAM" id="SignalP"/>
    </source>
</evidence>
<feature type="signal peptide" evidence="2">
    <location>
        <begin position="1"/>
        <end position="25"/>
    </location>
</feature>
<organism evidence="4 5">
    <name type="scientific">Sphingomonas aurea</name>
    <dbReference type="NCBI Taxonomy" id="3063994"/>
    <lineage>
        <taxon>Bacteria</taxon>
        <taxon>Pseudomonadati</taxon>
        <taxon>Pseudomonadota</taxon>
        <taxon>Alphaproteobacteria</taxon>
        <taxon>Sphingomonadales</taxon>
        <taxon>Sphingomonadaceae</taxon>
        <taxon>Sphingomonas</taxon>
    </lineage>
</organism>
<feature type="domain" description="Ice-binding protein C-terminal" evidence="3">
    <location>
        <begin position="182"/>
        <end position="206"/>
    </location>
</feature>
<dbReference type="NCBIfam" id="NF035944">
    <property type="entry name" value="PEPxxWA-CTERM"/>
    <property type="match status" value="1"/>
</dbReference>
<keyword evidence="1" id="KW-0472">Membrane</keyword>
<keyword evidence="5" id="KW-1185">Reference proteome</keyword>
<dbReference type="NCBIfam" id="TIGR02595">
    <property type="entry name" value="PEP_CTERM"/>
    <property type="match status" value="1"/>
</dbReference>
<dbReference type="InterPro" id="IPR013424">
    <property type="entry name" value="Ice-binding_C"/>
</dbReference>
<sequence length="213" mass="21924">MAFGFRRALCAAALACGGLAGPAQAARVLIVNMEAVGTGSGVDGSRTSSTIRYYNFTNLYLTAIFPLEGIFAPTPNGSGYNIGGVDGPLALSGKIGSGFDFAARYPLQTFVTYAASGSACFSSADPSVIPSGGDQPVDPNCGSLHAEFSDGFAVRGYTFDGAITSLQFFVGEGGNTPSIVFAIPEPSTWALMLAGFGLVGYALRRRRMDVAVA</sequence>